<gene>
    <name evidence="2" type="ORF">N0V84_002920</name>
</gene>
<evidence type="ECO:0000313" key="2">
    <source>
        <dbReference type="EMBL" id="KAJ4326694.1"/>
    </source>
</evidence>
<feature type="region of interest" description="Disordered" evidence="1">
    <location>
        <begin position="151"/>
        <end position="170"/>
    </location>
</feature>
<sequence>MDCWQMLPGEIQLMILETLARDPAAEGETEHPLTQYSLVCRDWQVVFERHLYRSLNIDWPSLWAFDDIVCRQRRFVEHIRLNIDMETYECLGCTRFDIGRLAIENVRVSDTLMCLFHILSHWRPGVDCPEGVTLEITGYPRTEDGCVRISPDPFPRPPDEGSGKPAHLGPQYRQDDLGLRLLLDFGPGLAQVQVVRKLVVPRKSRYRLSEALEPMIDSLPNLYQKTVVHDDDDDPDTVEGS</sequence>
<dbReference type="Proteomes" id="UP001140502">
    <property type="component" value="Unassembled WGS sequence"/>
</dbReference>
<dbReference type="OrthoDB" id="4688861at2759"/>
<name>A0A9W8WID0_9HYPO</name>
<organism evidence="2 3">
    <name type="scientific">Fusarium piperis</name>
    <dbReference type="NCBI Taxonomy" id="1435070"/>
    <lineage>
        <taxon>Eukaryota</taxon>
        <taxon>Fungi</taxon>
        <taxon>Dikarya</taxon>
        <taxon>Ascomycota</taxon>
        <taxon>Pezizomycotina</taxon>
        <taxon>Sordariomycetes</taxon>
        <taxon>Hypocreomycetidae</taxon>
        <taxon>Hypocreales</taxon>
        <taxon>Nectriaceae</taxon>
        <taxon>Fusarium</taxon>
        <taxon>Fusarium solani species complex</taxon>
    </lineage>
</organism>
<protein>
    <submittedName>
        <fullName evidence="2">Uncharacterized protein</fullName>
    </submittedName>
</protein>
<evidence type="ECO:0000256" key="1">
    <source>
        <dbReference type="SAM" id="MobiDB-lite"/>
    </source>
</evidence>
<comment type="caution">
    <text evidence="2">The sequence shown here is derived from an EMBL/GenBank/DDBJ whole genome shotgun (WGS) entry which is preliminary data.</text>
</comment>
<evidence type="ECO:0000313" key="3">
    <source>
        <dbReference type="Proteomes" id="UP001140502"/>
    </source>
</evidence>
<keyword evidence="3" id="KW-1185">Reference proteome</keyword>
<accession>A0A9W8WID0</accession>
<reference evidence="2" key="1">
    <citation type="submission" date="2022-10" db="EMBL/GenBank/DDBJ databases">
        <title>Tapping the CABI collections for fungal endophytes: first genome assemblies for Collariella, Neodidymelliopsis, Ascochyta clinopodiicola, Didymella pomorum, Didymosphaeria variabile, Neocosmospora piperis and Neocucurbitaria cava.</title>
        <authorList>
            <person name="Hill R."/>
        </authorList>
    </citation>
    <scope>NUCLEOTIDE SEQUENCE</scope>
    <source>
        <strain evidence="2">IMI 366586</strain>
    </source>
</reference>
<dbReference type="EMBL" id="JAPEUR010000038">
    <property type="protein sequence ID" value="KAJ4326694.1"/>
    <property type="molecule type" value="Genomic_DNA"/>
</dbReference>
<dbReference type="AlphaFoldDB" id="A0A9W8WID0"/>
<proteinExistence type="predicted"/>